<proteinExistence type="predicted"/>
<dbReference type="GO" id="GO:0046872">
    <property type="term" value="F:metal ion binding"/>
    <property type="evidence" value="ECO:0007669"/>
    <property type="project" value="UniProtKB-KW"/>
</dbReference>
<accession>A0A1Y5THV1</accession>
<reference evidence="2 3" key="1">
    <citation type="submission" date="2017-03" db="EMBL/GenBank/DDBJ databases">
        <authorList>
            <person name="Afonso C.L."/>
            <person name="Miller P.J."/>
            <person name="Scott M.A."/>
            <person name="Spackman E."/>
            <person name="Goraichik I."/>
            <person name="Dimitrov K.M."/>
            <person name="Suarez D.L."/>
            <person name="Swayne D.E."/>
        </authorList>
    </citation>
    <scope>NUCLEOTIDE SEQUENCE [LARGE SCALE GENOMIC DNA]</scope>
    <source>
        <strain evidence="2 3">CECT 7691</strain>
    </source>
</reference>
<evidence type="ECO:0000313" key="3">
    <source>
        <dbReference type="Proteomes" id="UP000193200"/>
    </source>
</evidence>
<dbReference type="RefSeq" id="WP_085884225.1">
    <property type="nucleotide sequence ID" value="NZ_FWFR01000002.1"/>
</dbReference>
<sequence length="348" mass="36470">MTGFSPHGPALQRAAHLLVTDHMALSAGEGLLLTADTSTDMAAIEAIMNAAANAGGRPMLAMIPKLPFQGKLADPYVPDTLAAAMKEADAWIDLTHPFLAGSDAHDLALKAGRVRCLGAGGVDGAALARLYGGVDLDSLFALQSALDELIAKAEGKECRVTDPLGTDVSFVLSKGTQGKRRQANVPGMNTVPGSVVLLPELESVRGTIRVTAAMHEYYTPLATPLTLEVDGLVRGIAERGPEAAVMDRALRRAGGGDGYGYVIHFSVGLNPAARYRGNCFIEDIRVPGANAIGLGKPWWEPGGGENHPDGIIMRQTLVIDGKTILENGIIVGPPALAERARAVQLIYS</sequence>
<dbReference type="Pfam" id="PF26233">
    <property type="entry name" value="NicX"/>
    <property type="match status" value="1"/>
</dbReference>
<evidence type="ECO:0008006" key="4">
    <source>
        <dbReference type="Google" id="ProtNLM"/>
    </source>
</evidence>
<keyword evidence="3" id="KW-1185">Reference proteome</keyword>
<dbReference type="InterPro" id="IPR052170">
    <property type="entry name" value="M29_Exopeptidase"/>
</dbReference>
<dbReference type="SUPFAM" id="SSF144052">
    <property type="entry name" value="Thermophilic metalloprotease-like"/>
    <property type="match status" value="1"/>
</dbReference>
<dbReference type="InParanoid" id="A0A1Y5THV1"/>
<organism evidence="2 3">
    <name type="scientific">Oceanibacterium hippocampi</name>
    <dbReference type="NCBI Taxonomy" id="745714"/>
    <lineage>
        <taxon>Bacteria</taxon>
        <taxon>Pseudomonadati</taxon>
        <taxon>Pseudomonadota</taxon>
        <taxon>Alphaproteobacteria</taxon>
        <taxon>Sneathiellales</taxon>
        <taxon>Sneathiellaceae</taxon>
        <taxon>Oceanibacterium</taxon>
    </lineage>
</organism>
<dbReference type="PANTHER" id="PTHR34448">
    <property type="entry name" value="AMINOPEPTIDASE"/>
    <property type="match status" value="1"/>
</dbReference>
<evidence type="ECO:0000256" key="1">
    <source>
        <dbReference type="ARBA" id="ARBA00022723"/>
    </source>
</evidence>
<gene>
    <name evidence="2" type="ORF">OCH7691_02907</name>
</gene>
<name>A0A1Y5THV1_9PROT</name>
<dbReference type="OrthoDB" id="7375239at2"/>
<dbReference type="Proteomes" id="UP000193200">
    <property type="component" value="Unassembled WGS sequence"/>
</dbReference>
<dbReference type="AlphaFoldDB" id="A0A1Y5THV1"/>
<protein>
    <recommendedName>
        <fullName evidence="4">2,5-dihydroxypyridine 5,6-dioxygenase</fullName>
    </recommendedName>
</protein>
<dbReference type="InterPro" id="IPR058739">
    <property type="entry name" value="NicX"/>
</dbReference>
<evidence type="ECO:0000313" key="2">
    <source>
        <dbReference type="EMBL" id="SLN64302.1"/>
    </source>
</evidence>
<dbReference type="EMBL" id="FWFR01000002">
    <property type="protein sequence ID" value="SLN64302.1"/>
    <property type="molecule type" value="Genomic_DNA"/>
</dbReference>
<keyword evidence="1" id="KW-0479">Metal-binding</keyword>
<dbReference type="PANTHER" id="PTHR34448:SF1">
    <property type="entry name" value="BLL6088 PROTEIN"/>
    <property type="match status" value="1"/>
</dbReference>